<keyword evidence="8" id="KW-0915">Sodium</keyword>
<keyword evidence="3" id="KW-0813">Transport</keyword>
<gene>
    <name evidence="15" type="ORF">HALTITAN_2045</name>
</gene>
<dbReference type="PANTHER" id="PTHR48086:SF3">
    <property type="entry name" value="SODIUM_PROLINE SYMPORTER"/>
    <property type="match status" value="1"/>
</dbReference>
<dbReference type="GO" id="GO:0005886">
    <property type="term" value="C:plasma membrane"/>
    <property type="evidence" value="ECO:0007669"/>
    <property type="project" value="UniProtKB-SubCell"/>
</dbReference>
<protein>
    <submittedName>
        <fullName evidence="15">Sodium/solute symporter</fullName>
    </submittedName>
</protein>
<comment type="catalytic activity">
    <reaction evidence="12">
        <text>L-proline(in) + Na(+)(in) = L-proline(out) + Na(+)(out)</text>
        <dbReference type="Rhea" id="RHEA:28967"/>
        <dbReference type="ChEBI" id="CHEBI:29101"/>
        <dbReference type="ChEBI" id="CHEBI:60039"/>
    </reaction>
</comment>
<evidence type="ECO:0000256" key="1">
    <source>
        <dbReference type="ARBA" id="ARBA00004651"/>
    </source>
</evidence>
<comment type="caution">
    <text evidence="15">The sequence shown here is derived from an EMBL/GenBank/DDBJ whole genome shotgun (WGS) entry which is preliminary data.</text>
</comment>
<dbReference type="AlphaFoldDB" id="L9U960"/>
<proteinExistence type="inferred from homology"/>
<keyword evidence="9" id="KW-0406">Ion transport</keyword>
<keyword evidence="4" id="KW-1003">Cell membrane</keyword>
<evidence type="ECO:0000256" key="12">
    <source>
        <dbReference type="ARBA" id="ARBA00033708"/>
    </source>
</evidence>
<dbReference type="InterPro" id="IPR050277">
    <property type="entry name" value="Sodium:Solute_Symporter"/>
</dbReference>
<reference evidence="15 16" key="1">
    <citation type="journal article" date="2013" name="Genome Announc.">
        <title>Draft Genome of the Marine Gammaproteobacterium Halomonas titanicae.</title>
        <authorList>
            <person name="Sanchez-Porro C."/>
            <person name="de la Haba R.R."/>
            <person name="Cruz-Hernandez N."/>
            <person name="Gonzalez J.M."/>
            <person name="Reyes-Guirao C."/>
            <person name="Navarro-Sampedro L."/>
            <person name="Carballo M."/>
            <person name="Ventosa A."/>
        </authorList>
    </citation>
    <scope>NUCLEOTIDE SEQUENCE [LARGE SCALE GENOMIC DNA]</scope>
    <source>
        <strain evidence="15 16">BH1</strain>
    </source>
</reference>
<evidence type="ECO:0000256" key="6">
    <source>
        <dbReference type="ARBA" id="ARBA00022847"/>
    </source>
</evidence>
<dbReference type="PATRIC" id="fig|1204738.3.peg.3075"/>
<feature type="transmembrane region" description="Helical" evidence="14">
    <location>
        <begin position="444"/>
        <end position="463"/>
    </location>
</feature>
<dbReference type="GO" id="GO:0006814">
    <property type="term" value="P:sodium ion transport"/>
    <property type="evidence" value="ECO:0007669"/>
    <property type="project" value="UniProtKB-KW"/>
</dbReference>
<feature type="transmembrane region" description="Helical" evidence="14">
    <location>
        <begin position="100"/>
        <end position="120"/>
    </location>
</feature>
<evidence type="ECO:0000256" key="2">
    <source>
        <dbReference type="ARBA" id="ARBA00006434"/>
    </source>
</evidence>
<evidence type="ECO:0000256" key="3">
    <source>
        <dbReference type="ARBA" id="ARBA00022448"/>
    </source>
</evidence>
<evidence type="ECO:0000256" key="14">
    <source>
        <dbReference type="SAM" id="Phobius"/>
    </source>
</evidence>
<evidence type="ECO:0000256" key="11">
    <source>
        <dbReference type="ARBA" id="ARBA00023201"/>
    </source>
</evidence>
<feature type="transmembrane region" description="Helical" evidence="14">
    <location>
        <begin position="332"/>
        <end position="358"/>
    </location>
</feature>
<evidence type="ECO:0000256" key="4">
    <source>
        <dbReference type="ARBA" id="ARBA00022475"/>
    </source>
</evidence>
<dbReference type="Pfam" id="PF00474">
    <property type="entry name" value="SSF"/>
    <property type="match status" value="1"/>
</dbReference>
<feature type="transmembrane region" description="Helical" evidence="14">
    <location>
        <begin position="300"/>
        <end position="320"/>
    </location>
</feature>
<comment type="subcellular location">
    <subcellularLocation>
        <location evidence="1">Cell membrane</location>
        <topology evidence="1">Multi-pass membrane protein</topology>
    </subcellularLocation>
</comment>
<feature type="transmembrane region" description="Helical" evidence="14">
    <location>
        <begin position="151"/>
        <end position="171"/>
    </location>
</feature>
<evidence type="ECO:0000313" key="16">
    <source>
        <dbReference type="Proteomes" id="UP000011651"/>
    </source>
</evidence>
<dbReference type="EMBL" id="AOPO01000008">
    <property type="protein sequence ID" value="ELY21166.1"/>
    <property type="molecule type" value="Genomic_DNA"/>
</dbReference>
<evidence type="ECO:0000256" key="7">
    <source>
        <dbReference type="ARBA" id="ARBA00022989"/>
    </source>
</evidence>
<organism evidence="15 16">
    <name type="scientific">Vreelandella titanicae BH1</name>
    <dbReference type="NCBI Taxonomy" id="1204738"/>
    <lineage>
        <taxon>Bacteria</taxon>
        <taxon>Pseudomonadati</taxon>
        <taxon>Pseudomonadota</taxon>
        <taxon>Gammaproteobacteria</taxon>
        <taxon>Oceanospirillales</taxon>
        <taxon>Halomonadaceae</taxon>
        <taxon>Vreelandella</taxon>
    </lineage>
</organism>
<keyword evidence="5 14" id="KW-0812">Transmembrane</keyword>
<dbReference type="PANTHER" id="PTHR48086">
    <property type="entry name" value="SODIUM/PROLINE SYMPORTER-RELATED"/>
    <property type="match status" value="1"/>
</dbReference>
<evidence type="ECO:0000256" key="10">
    <source>
        <dbReference type="ARBA" id="ARBA00023136"/>
    </source>
</evidence>
<evidence type="ECO:0000313" key="15">
    <source>
        <dbReference type="EMBL" id="ELY21166.1"/>
    </source>
</evidence>
<evidence type="ECO:0000256" key="5">
    <source>
        <dbReference type="ARBA" id="ARBA00022692"/>
    </source>
</evidence>
<dbReference type="Gene3D" id="1.20.1730.10">
    <property type="entry name" value="Sodium/glucose cotransporter"/>
    <property type="match status" value="1"/>
</dbReference>
<evidence type="ECO:0000256" key="13">
    <source>
        <dbReference type="RuleBase" id="RU362091"/>
    </source>
</evidence>
<feature type="transmembrane region" description="Helical" evidence="14">
    <location>
        <begin position="183"/>
        <end position="206"/>
    </location>
</feature>
<feature type="transmembrane region" description="Helical" evidence="14">
    <location>
        <begin position="469"/>
        <end position="490"/>
    </location>
</feature>
<evidence type="ECO:0000256" key="9">
    <source>
        <dbReference type="ARBA" id="ARBA00023065"/>
    </source>
</evidence>
<keyword evidence="11" id="KW-0739">Sodium transport</keyword>
<keyword evidence="6" id="KW-0769">Symport</keyword>
<dbReference type="PROSITE" id="PS50283">
    <property type="entry name" value="NA_SOLUT_SYMP_3"/>
    <property type="match status" value="1"/>
</dbReference>
<dbReference type="InterPro" id="IPR038377">
    <property type="entry name" value="Na/Glc_symporter_sf"/>
</dbReference>
<feature type="transmembrane region" description="Helical" evidence="14">
    <location>
        <begin position="30"/>
        <end position="51"/>
    </location>
</feature>
<dbReference type="CDD" id="cd10322">
    <property type="entry name" value="SLC5sbd"/>
    <property type="match status" value="1"/>
</dbReference>
<keyword evidence="7 14" id="KW-1133">Transmembrane helix</keyword>
<feature type="transmembrane region" description="Helical" evidence="14">
    <location>
        <begin position="218"/>
        <end position="240"/>
    </location>
</feature>
<dbReference type="GO" id="GO:0015293">
    <property type="term" value="F:symporter activity"/>
    <property type="evidence" value="ECO:0007669"/>
    <property type="project" value="UniProtKB-KW"/>
</dbReference>
<accession>L9U960</accession>
<dbReference type="Proteomes" id="UP000011651">
    <property type="component" value="Unassembled WGS sequence"/>
</dbReference>
<evidence type="ECO:0000256" key="8">
    <source>
        <dbReference type="ARBA" id="ARBA00023053"/>
    </source>
</evidence>
<dbReference type="InterPro" id="IPR001734">
    <property type="entry name" value="Na/solute_symporter"/>
</dbReference>
<feature type="transmembrane region" description="Helical" evidence="14">
    <location>
        <begin position="392"/>
        <end position="411"/>
    </location>
</feature>
<keyword evidence="10 14" id="KW-0472">Membrane</keyword>
<feature type="transmembrane region" description="Helical" evidence="14">
    <location>
        <begin position="72"/>
        <end position="94"/>
    </location>
</feature>
<feature type="transmembrane region" description="Helical" evidence="14">
    <location>
        <begin position="260"/>
        <end position="279"/>
    </location>
</feature>
<name>L9U960_9GAMM</name>
<sequence>MPLHFIHSTSSHSLNVLMHLNVRRAGMNSTAVTIIILIAFIAIFVVISLRARQHNASTIDDYVVGGRSMNTALLLMSMGATYFSTWTLLGSFGVYYREGIWFAGFTTWAIIQGSVFIWLFGTRIWYIGKRFNFITPGQMVEHYYSSPTLRLLFSIVGIIALVPVMLIQVTGSARALESLTGGAIPYAVGVIVTSVVVGFIVLWAGFRGTAWADAFMGTFFATVLVFTAVFIIGKAGGWSFLQNVAEVEPQLLTNKGNPVAMLELWVGLSFGAWALPHMWQKFYSAHSAKVLGKVAMFTPFWNSWMMACIPLVIGLSANIPGLVPGAADNSDAILPLIFAEYAPILGSFVVAGILAAAISTINSQLLSSASLVAEDVWRRFFDKEMSEKRLRLVNKVVIGLITSIVLVLALSPSGAGYLVPVASLGFSLGLQLVPTALGMLYFRWITPAGALTGMVAGVITLFVSAATDFTLFFGPGISAIIVNALLVAVVSRFTQAAPVNGDNDYHALFAQLYGKQPTQKVTAHAIN</sequence>
<comment type="similarity">
    <text evidence="2 13">Belongs to the sodium:solute symporter (SSF) (TC 2.A.21) family.</text>
</comment>